<protein>
    <submittedName>
        <fullName evidence="1">Uncharacterized protein</fullName>
    </submittedName>
</protein>
<gene>
    <name evidence="1" type="ORF">ILEXP_LOCUS48061</name>
</gene>
<name>A0ABC8UD53_9AQUA</name>
<reference evidence="1 2" key="1">
    <citation type="submission" date="2024-02" db="EMBL/GenBank/DDBJ databases">
        <authorList>
            <person name="Vignale AGUSTIN F."/>
            <person name="Sosa J E."/>
            <person name="Modenutti C."/>
        </authorList>
    </citation>
    <scope>NUCLEOTIDE SEQUENCE [LARGE SCALE GENOMIC DNA]</scope>
</reference>
<evidence type="ECO:0000313" key="2">
    <source>
        <dbReference type="Proteomes" id="UP001642360"/>
    </source>
</evidence>
<evidence type="ECO:0000313" key="1">
    <source>
        <dbReference type="EMBL" id="CAK9178143.1"/>
    </source>
</evidence>
<comment type="caution">
    <text evidence="1">The sequence shown here is derived from an EMBL/GenBank/DDBJ whole genome shotgun (WGS) entry which is preliminary data.</text>
</comment>
<sequence>GLGADFVAVIRKYLEDLINAGLRQRLILLIKELNREEPVGLGGSNCERYVLDSRGALVEQQAVVGLKLTGQYVCYGQVDVILSV</sequence>
<keyword evidence="2" id="KW-1185">Reference proteome</keyword>
<dbReference type="Proteomes" id="UP001642360">
    <property type="component" value="Unassembled WGS sequence"/>
</dbReference>
<dbReference type="AlphaFoldDB" id="A0ABC8UD53"/>
<accession>A0ABC8UD53</accession>
<feature type="non-terminal residue" evidence="1">
    <location>
        <position position="84"/>
    </location>
</feature>
<dbReference type="EMBL" id="CAUOFW020007235">
    <property type="protein sequence ID" value="CAK9178143.1"/>
    <property type="molecule type" value="Genomic_DNA"/>
</dbReference>
<proteinExistence type="predicted"/>
<organism evidence="1 2">
    <name type="scientific">Ilex paraguariensis</name>
    <name type="common">yerba mate</name>
    <dbReference type="NCBI Taxonomy" id="185542"/>
    <lineage>
        <taxon>Eukaryota</taxon>
        <taxon>Viridiplantae</taxon>
        <taxon>Streptophyta</taxon>
        <taxon>Embryophyta</taxon>
        <taxon>Tracheophyta</taxon>
        <taxon>Spermatophyta</taxon>
        <taxon>Magnoliopsida</taxon>
        <taxon>eudicotyledons</taxon>
        <taxon>Gunneridae</taxon>
        <taxon>Pentapetalae</taxon>
        <taxon>asterids</taxon>
        <taxon>campanulids</taxon>
        <taxon>Aquifoliales</taxon>
        <taxon>Aquifoliaceae</taxon>
        <taxon>Ilex</taxon>
    </lineage>
</organism>
<feature type="non-terminal residue" evidence="1">
    <location>
        <position position="1"/>
    </location>
</feature>